<sequence length="57" mass="6453">MRFFLVPAYISILLVTLLAGCSSPQKVQLTVQSRGEMSNRAESSAKELMSRFQYPDR</sequence>
<evidence type="ECO:0000256" key="1">
    <source>
        <dbReference type="SAM" id="MobiDB-lite"/>
    </source>
</evidence>
<evidence type="ECO:0000313" key="2">
    <source>
        <dbReference type="EMBL" id="MCV3215767.1"/>
    </source>
</evidence>
<comment type="caution">
    <text evidence="2">The sequence shown here is derived from an EMBL/GenBank/DDBJ whole genome shotgun (WGS) entry which is preliminary data.</text>
</comment>
<proteinExistence type="predicted"/>
<gene>
    <name evidence="2" type="ORF">OGM63_20015</name>
</gene>
<evidence type="ECO:0000313" key="3">
    <source>
        <dbReference type="Proteomes" id="UP001526143"/>
    </source>
</evidence>
<dbReference type="RefSeq" id="WP_263747416.1">
    <property type="nucleotide sequence ID" value="NZ_JAOWRF010000284.1"/>
</dbReference>
<keyword evidence="3" id="KW-1185">Reference proteome</keyword>
<dbReference type="EMBL" id="JAOWRF010000284">
    <property type="protein sequence ID" value="MCV3215767.1"/>
    <property type="molecule type" value="Genomic_DNA"/>
</dbReference>
<dbReference type="PROSITE" id="PS51257">
    <property type="entry name" value="PROKAR_LIPOPROTEIN"/>
    <property type="match status" value="1"/>
</dbReference>
<name>A0ABT3B315_9CYAN</name>
<feature type="region of interest" description="Disordered" evidence="1">
    <location>
        <begin position="38"/>
        <end position="57"/>
    </location>
</feature>
<accession>A0ABT3B315</accession>
<dbReference type="Proteomes" id="UP001526143">
    <property type="component" value="Unassembled WGS sequence"/>
</dbReference>
<reference evidence="2 3" key="1">
    <citation type="submission" date="2022-10" db="EMBL/GenBank/DDBJ databases">
        <title>Identification of biosynthetic pathway for the production of the potent trypsin inhibitor radiosumin.</title>
        <authorList>
            <person name="Fewer D.P."/>
            <person name="Delbaje E."/>
            <person name="Ouyang X."/>
            <person name="Agostino P.D."/>
            <person name="Wahlsten M."/>
            <person name="Jokela J."/>
            <person name="Permi P."/>
            <person name="Haapaniemi E."/>
            <person name="Koistinen H."/>
        </authorList>
    </citation>
    <scope>NUCLEOTIDE SEQUENCE [LARGE SCALE GENOMIC DNA]</scope>
    <source>
        <strain evidence="2 3">NIES-515</strain>
    </source>
</reference>
<organism evidence="2 3">
    <name type="scientific">Plectonema radiosum NIES-515</name>
    <dbReference type="NCBI Taxonomy" id="2986073"/>
    <lineage>
        <taxon>Bacteria</taxon>
        <taxon>Bacillati</taxon>
        <taxon>Cyanobacteriota</taxon>
        <taxon>Cyanophyceae</taxon>
        <taxon>Oscillatoriophycideae</taxon>
        <taxon>Oscillatoriales</taxon>
        <taxon>Microcoleaceae</taxon>
        <taxon>Plectonema</taxon>
    </lineage>
</organism>
<protein>
    <submittedName>
        <fullName evidence="2">Uncharacterized protein</fullName>
    </submittedName>
</protein>